<sequence>MESRWKSAPIGVTGKLTMQELEVGPPPVNFDRPVPPILPLTFSTPRPVLASTGGQNRRNAIHMTDTNPHWMHASPHPPTLSGLNSASRQSSSQADTVGPSGPSSSSVPKRTYPVAQQPPTSIDVGTPYQAQDTQAYSFASTSTPSTLHPVGYKSFSSGQPMPRRARLNSVAQPETRTSSLDLVWQETEKRWRDRYGATFPRFNDIEFRRKTEGGVSIGDASPVDKEWRDMWNYTRNHWLETEARWQGPDARQRRTGCNDYPRFPVAYSDSRTMFDKQTKTVEQAECSRLEEELPPKAASRCSSRRGGTTVNHHLEYGKHPGRNLTPNPAPAHPLGAAEPPLTFQHPILRDVKKTENHFSSNATFNPPQAVEHAHVNRSHFGRGSRERVETPAVEEYRGHYGQRIRCYMPSPQQLPTPVSDIALAQCPHSKRVLQAGNSLGKLGERNIPAKGYKRDPTFPPNAEVHVHHPLPQPAGTCETPVTSWTGATPSLPCETLQLERERGAVARRIQELRVISENREPPELPPELESMPAEQEYEQNRPRNSQPKVEGSNLGARLQDMYEHAQDKYSAFKATQEIYSQEKQRAPHVYFKPGSTTATAEAEPGDAISATCEHSSGPRPDTANAECLPLPKLNRPPTPAPSNWGRTRASPMEPICEGGRKRPRMSSGIDALVDDSGGPRPVVGKKGSKNAKMNVQEEHRTPEKQLSREQHRAGDKYVIEAEFTGRPNFQEQICGEQSTLKHENERNIHNTVVASYAPITPLHSYQRWASEILYEQIPPPPPPRHQVSLLGAWRSYELRWSELSIAPPTSQISFQDVPWPLLHTPTGPESITPDLVSSFVLSVSHSGEKSRKERLHGALLRWNPDMFERRWIAYVKENDRPRVKQAVEGVYMSLILLLHRNHHSNKISNRRRIFIPIPQESGSPVAEPISRQMMAPEVIFHLVAHGCQNLTSAMDLGAFNDHPASNGGSSDVYCGRLLDGTQVALKALRISLNNFSQNRPKHFKQSARELHTWSKCRHPNVLPLLGLAEFRGRIGMVSPWMGQGSLLRYLNRIPGVDRCGLCVQICDGLSYLHEIGIVHGDLKGANVLVSDDGIPVITDFGNSLHTNQSVKFTQTTSHKSLTIRWSAPELLTGPGEPSRAADVYALAMTIYEVMAGTIPYHKKKEKQVLVLLLHKWEPPERPQGIPIGHGDGDKLWKLLGRCWALDPAMRPSASEVAHIMTTINPDGLGPTRCRNIQP</sequence>
<dbReference type="EMBL" id="CAJMXA010003548">
    <property type="protein sequence ID" value="CAE6502262.1"/>
    <property type="molecule type" value="Genomic_DNA"/>
</dbReference>
<proteinExistence type="predicted"/>
<organism evidence="3 4">
    <name type="scientific">Rhizoctonia solani</name>
    <dbReference type="NCBI Taxonomy" id="456999"/>
    <lineage>
        <taxon>Eukaryota</taxon>
        <taxon>Fungi</taxon>
        <taxon>Dikarya</taxon>
        <taxon>Basidiomycota</taxon>
        <taxon>Agaricomycotina</taxon>
        <taxon>Agaricomycetes</taxon>
        <taxon>Cantharellales</taxon>
        <taxon>Ceratobasidiaceae</taxon>
        <taxon>Rhizoctonia</taxon>
    </lineage>
</organism>
<evidence type="ECO:0000259" key="2">
    <source>
        <dbReference type="PROSITE" id="PS50011"/>
    </source>
</evidence>
<dbReference type="SMART" id="SM00220">
    <property type="entry name" value="S_TKc"/>
    <property type="match status" value="1"/>
</dbReference>
<feature type="region of interest" description="Disordered" evidence="1">
    <location>
        <begin position="629"/>
        <end position="712"/>
    </location>
</feature>
<feature type="domain" description="Protein kinase" evidence="2">
    <location>
        <begin position="958"/>
        <end position="1221"/>
    </location>
</feature>
<evidence type="ECO:0000256" key="1">
    <source>
        <dbReference type="SAM" id="MobiDB-lite"/>
    </source>
</evidence>
<reference evidence="3" key="1">
    <citation type="submission" date="2021-01" db="EMBL/GenBank/DDBJ databases">
        <authorList>
            <person name="Kaushik A."/>
        </authorList>
    </citation>
    <scope>NUCLEOTIDE SEQUENCE</scope>
    <source>
        <strain evidence="3">AG6-10EEA</strain>
    </source>
</reference>
<dbReference type="PROSITE" id="PS50011">
    <property type="entry name" value="PROTEIN_KINASE_DOM"/>
    <property type="match status" value="1"/>
</dbReference>
<feature type="region of interest" description="Disordered" evidence="1">
    <location>
        <begin position="289"/>
        <end position="335"/>
    </location>
</feature>
<dbReference type="InterPro" id="IPR011009">
    <property type="entry name" value="Kinase-like_dom_sf"/>
</dbReference>
<dbReference type="AlphaFoldDB" id="A0A8H3CYN7"/>
<accession>A0A8H3CYN7</accession>
<feature type="compositionally biased region" description="Polar residues" evidence="1">
    <location>
        <begin position="81"/>
        <end position="95"/>
    </location>
</feature>
<feature type="compositionally biased region" description="Basic and acidic residues" evidence="1">
    <location>
        <begin position="695"/>
        <end position="712"/>
    </location>
</feature>
<name>A0A8H3CYN7_9AGAM</name>
<dbReference type="Proteomes" id="UP000663853">
    <property type="component" value="Unassembled WGS sequence"/>
</dbReference>
<dbReference type="GO" id="GO:0005524">
    <property type="term" value="F:ATP binding"/>
    <property type="evidence" value="ECO:0007669"/>
    <property type="project" value="InterPro"/>
</dbReference>
<dbReference type="Pfam" id="PF07714">
    <property type="entry name" value="PK_Tyr_Ser-Thr"/>
    <property type="match status" value="1"/>
</dbReference>
<comment type="caution">
    <text evidence="3">The sequence shown here is derived from an EMBL/GenBank/DDBJ whole genome shotgun (WGS) entry which is preliminary data.</text>
</comment>
<protein>
    <recommendedName>
        <fullName evidence="2">Protein kinase domain-containing protein</fullName>
    </recommendedName>
</protein>
<gene>
    <name evidence="3" type="ORF">RDB_LOCUS114147</name>
</gene>
<dbReference type="PANTHER" id="PTHR44329:SF214">
    <property type="entry name" value="PROTEIN KINASE DOMAIN-CONTAINING PROTEIN"/>
    <property type="match status" value="1"/>
</dbReference>
<evidence type="ECO:0000313" key="3">
    <source>
        <dbReference type="EMBL" id="CAE6502262.1"/>
    </source>
</evidence>
<dbReference type="InterPro" id="IPR051681">
    <property type="entry name" value="Ser/Thr_Kinases-Pseudokinases"/>
</dbReference>
<dbReference type="GO" id="GO:0004674">
    <property type="term" value="F:protein serine/threonine kinase activity"/>
    <property type="evidence" value="ECO:0007669"/>
    <property type="project" value="TreeGrafter"/>
</dbReference>
<feature type="region of interest" description="Disordered" evidence="1">
    <location>
        <begin position="66"/>
        <end position="126"/>
    </location>
</feature>
<dbReference type="InterPro" id="IPR001245">
    <property type="entry name" value="Ser-Thr/Tyr_kinase_cat_dom"/>
</dbReference>
<dbReference type="InterPro" id="IPR000719">
    <property type="entry name" value="Prot_kinase_dom"/>
</dbReference>
<dbReference type="InterPro" id="IPR008271">
    <property type="entry name" value="Ser/Thr_kinase_AS"/>
</dbReference>
<evidence type="ECO:0000313" key="4">
    <source>
        <dbReference type="Proteomes" id="UP000663853"/>
    </source>
</evidence>
<feature type="compositionally biased region" description="Low complexity" evidence="1">
    <location>
        <begin position="97"/>
        <end position="108"/>
    </location>
</feature>
<dbReference type="PANTHER" id="PTHR44329">
    <property type="entry name" value="SERINE/THREONINE-PROTEIN KINASE TNNI3K-RELATED"/>
    <property type="match status" value="1"/>
</dbReference>
<feature type="region of interest" description="Disordered" evidence="1">
    <location>
        <begin position="516"/>
        <end position="551"/>
    </location>
</feature>
<dbReference type="PROSITE" id="PS00108">
    <property type="entry name" value="PROTEIN_KINASE_ST"/>
    <property type="match status" value="1"/>
</dbReference>
<dbReference type="SUPFAM" id="SSF56112">
    <property type="entry name" value="Protein kinase-like (PK-like)"/>
    <property type="match status" value="1"/>
</dbReference>
<dbReference type="Gene3D" id="1.10.510.10">
    <property type="entry name" value="Transferase(Phosphotransferase) domain 1"/>
    <property type="match status" value="1"/>
</dbReference>